<evidence type="ECO:0000256" key="1">
    <source>
        <dbReference type="SAM" id="MobiDB-lite"/>
    </source>
</evidence>
<dbReference type="Pfam" id="PF12223">
    <property type="entry name" value="DUF3602"/>
    <property type="match status" value="1"/>
</dbReference>
<feature type="compositionally biased region" description="Basic and acidic residues" evidence="1">
    <location>
        <begin position="137"/>
        <end position="153"/>
    </location>
</feature>
<dbReference type="PANTHER" id="PTHR34693:SF1">
    <property type="entry name" value="PROTEIN PAR32"/>
    <property type="match status" value="1"/>
</dbReference>
<sequence length="162" mass="17187">MANQQQQPKMPDQTKTAHHGRGGAGNFGNKPSNTAGPDDLQTPTLKSQTYTTGRGGSGNMAKNDSAEEARRAQDIDTPAHHNNDPKGVYHWGRGGEGNMMAVGPKNGEKEEKKSRSKERTLSAGRGGQQRSGSFRDALGKGKEMLGLKGKQGEKGGSAIEDD</sequence>
<proteinExistence type="predicted"/>
<dbReference type="PANTHER" id="PTHR34693">
    <property type="entry name" value="PROTEIN PAR32"/>
    <property type="match status" value="1"/>
</dbReference>
<feature type="region of interest" description="Disordered" evidence="1">
    <location>
        <begin position="1"/>
        <end position="162"/>
    </location>
</feature>
<dbReference type="InterPro" id="IPR022024">
    <property type="entry name" value="DUF3602"/>
</dbReference>
<gene>
    <name evidence="2" type="ORF">LTR09_005731</name>
</gene>
<accession>A0AAJ0GC14</accession>
<comment type="caution">
    <text evidence="2">The sequence shown here is derived from an EMBL/GenBank/DDBJ whole genome shotgun (WGS) entry which is preliminary data.</text>
</comment>
<keyword evidence="3" id="KW-1185">Reference proteome</keyword>
<organism evidence="2 3">
    <name type="scientific">Extremus antarcticus</name>
    <dbReference type="NCBI Taxonomy" id="702011"/>
    <lineage>
        <taxon>Eukaryota</taxon>
        <taxon>Fungi</taxon>
        <taxon>Dikarya</taxon>
        <taxon>Ascomycota</taxon>
        <taxon>Pezizomycotina</taxon>
        <taxon>Dothideomycetes</taxon>
        <taxon>Dothideomycetidae</taxon>
        <taxon>Mycosphaerellales</taxon>
        <taxon>Extremaceae</taxon>
        <taxon>Extremus</taxon>
    </lineage>
</organism>
<dbReference type="AlphaFoldDB" id="A0AAJ0GC14"/>
<dbReference type="InterPro" id="IPR053203">
    <property type="entry name" value="Cisplatin_resist-associated"/>
</dbReference>
<feature type="compositionally biased region" description="Basic and acidic residues" evidence="1">
    <location>
        <begin position="106"/>
        <end position="120"/>
    </location>
</feature>
<protein>
    <submittedName>
        <fullName evidence="2">Uncharacterized protein</fullName>
    </submittedName>
</protein>
<dbReference type="Proteomes" id="UP001271007">
    <property type="component" value="Unassembled WGS sequence"/>
</dbReference>
<feature type="compositionally biased region" description="Polar residues" evidence="1">
    <location>
        <begin position="29"/>
        <end position="52"/>
    </location>
</feature>
<name>A0AAJ0GC14_9PEZI</name>
<feature type="compositionally biased region" description="Basic and acidic residues" evidence="1">
    <location>
        <begin position="64"/>
        <end position="84"/>
    </location>
</feature>
<reference evidence="2" key="1">
    <citation type="submission" date="2023-04" db="EMBL/GenBank/DDBJ databases">
        <title>Black Yeasts Isolated from many extreme environments.</title>
        <authorList>
            <person name="Coleine C."/>
            <person name="Stajich J.E."/>
            <person name="Selbmann L."/>
        </authorList>
    </citation>
    <scope>NUCLEOTIDE SEQUENCE</scope>
    <source>
        <strain evidence="2">CCFEE 5312</strain>
    </source>
</reference>
<dbReference type="EMBL" id="JAWDJX010000017">
    <property type="protein sequence ID" value="KAK3053105.1"/>
    <property type="molecule type" value="Genomic_DNA"/>
</dbReference>
<evidence type="ECO:0000313" key="2">
    <source>
        <dbReference type="EMBL" id="KAK3053105.1"/>
    </source>
</evidence>
<evidence type="ECO:0000313" key="3">
    <source>
        <dbReference type="Proteomes" id="UP001271007"/>
    </source>
</evidence>